<dbReference type="InterPro" id="IPR036397">
    <property type="entry name" value="RNaseH_sf"/>
</dbReference>
<feature type="compositionally biased region" description="Polar residues" evidence="1">
    <location>
        <begin position="204"/>
        <end position="213"/>
    </location>
</feature>
<sequence>YTATKYKQFAQNWNFEHQTSSPYYPKSNGLAEKAVQIVKRLLSKAKQDGKDPYLSLLEYRNTPIGNVASPAQILMSRRLRSHLPTTPNQLQPKVVDPERMKEKFEEKQRKQKRYYDRGSTELPAVQEGEAVRVQVQNKWKPAVIKEKLETPRSYIIQTPNGQRFRRNRNHIRKQKYGVQISRQWEPIEDFQSDGAREVREEQVSEPSTGQYYKTRSGRLSKPPERYQAC</sequence>
<organism evidence="2 3">
    <name type="scientific">Paramuricea clavata</name>
    <name type="common">Red gorgonian</name>
    <name type="synonym">Violescent sea-whip</name>
    <dbReference type="NCBI Taxonomy" id="317549"/>
    <lineage>
        <taxon>Eukaryota</taxon>
        <taxon>Metazoa</taxon>
        <taxon>Cnidaria</taxon>
        <taxon>Anthozoa</taxon>
        <taxon>Octocorallia</taxon>
        <taxon>Malacalcyonacea</taxon>
        <taxon>Plexauridae</taxon>
        <taxon>Paramuricea</taxon>
    </lineage>
</organism>
<dbReference type="PANTHER" id="PTHR37984:SF7">
    <property type="entry name" value="INTEGRASE CATALYTIC DOMAIN-CONTAINING PROTEIN"/>
    <property type="match status" value="1"/>
</dbReference>
<dbReference type="Proteomes" id="UP001152795">
    <property type="component" value="Unassembled WGS sequence"/>
</dbReference>
<dbReference type="GO" id="GO:0003676">
    <property type="term" value="F:nucleic acid binding"/>
    <property type="evidence" value="ECO:0007669"/>
    <property type="project" value="InterPro"/>
</dbReference>
<dbReference type="Gene3D" id="3.30.420.10">
    <property type="entry name" value="Ribonuclease H-like superfamily/Ribonuclease H"/>
    <property type="match status" value="1"/>
</dbReference>
<dbReference type="GO" id="GO:0015074">
    <property type="term" value="P:DNA integration"/>
    <property type="evidence" value="ECO:0007669"/>
    <property type="project" value="InterPro"/>
</dbReference>
<dbReference type="OrthoDB" id="5984506at2759"/>
<name>A0A6S7K334_PARCT</name>
<evidence type="ECO:0000313" key="3">
    <source>
        <dbReference type="Proteomes" id="UP001152795"/>
    </source>
</evidence>
<proteinExistence type="predicted"/>
<dbReference type="InterPro" id="IPR012337">
    <property type="entry name" value="RNaseH-like_sf"/>
</dbReference>
<accession>A0A6S7K334</accession>
<feature type="region of interest" description="Disordered" evidence="1">
    <location>
        <begin position="189"/>
        <end position="229"/>
    </location>
</feature>
<dbReference type="SUPFAM" id="SSF53098">
    <property type="entry name" value="Ribonuclease H-like"/>
    <property type="match status" value="1"/>
</dbReference>
<dbReference type="InterPro" id="IPR050951">
    <property type="entry name" value="Retrovirus_Pol_polyprotein"/>
</dbReference>
<keyword evidence="3" id="KW-1185">Reference proteome</keyword>
<feature type="non-terminal residue" evidence="2">
    <location>
        <position position="1"/>
    </location>
</feature>
<dbReference type="AlphaFoldDB" id="A0A6S7K334"/>
<protein>
    <submittedName>
        <fullName evidence="2">Sec1 family domain-containing 2</fullName>
    </submittedName>
</protein>
<dbReference type="PANTHER" id="PTHR37984">
    <property type="entry name" value="PROTEIN CBG26694"/>
    <property type="match status" value="1"/>
</dbReference>
<evidence type="ECO:0000313" key="2">
    <source>
        <dbReference type="EMBL" id="CAB4038797.1"/>
    </source>
</evidence>
<evidence type="ECO:0000256" key="1">
    <source>
        <dbReference type="SAM" id="MobiDB-lite"/>
    </source>
</evidence>
<gene>
    <name evidence="2" type="ORF">PACLA_8A015395</name>
</gene>
<dbReference type="PROSITE" id="PS50994">
    <property type="entry name" value="INTEGRASE"/>
    <property type="match status" value="1"/>
</dbReference>
<dbReference type="InterPro" id="IPR001584">
    <property type="entry name" value="Integrase_cat-core"/>
</dbReference>
<reference evidence="2" key="1">
    <citation type="submission" date="2020-04" db="EMBL/GenBank/DDBJ databases">
        <authorList>
            <person name="Alioto T."/>
            <person name="Alioto T."/>
            <person name="Gomez Garrido J."/>
        </authorList>
    </citation>
    <scope>NUCLEOTIDE SEQUENCE</scope>
    <source>
        <strain evidence="2">A484AB</strain>
    </source>
</reference>
<dbReference type="EMBL" id="CACRXK020024590">
    <property type="protein sequence ID" value="CAB4038797.1"/>
    <property type="molecule type" value="Genomic_DNA"/>
</dbReference>
<comment type="caution">
    <text evidence="2">The sequence shown here is derived from an EMBL/GenBank/DDBJ whole genome shotgun (WGS) entry which is preliminary data.</text>
</comment>